<feature type="transmembrane region" description="Helical" evidence="1">
    <location>
        <begin position="12"/>
        <end position="31"/>
    </location>
</feature>
<feature type="non-terminal residue" evidence="2">
    <location>
        <position position="1"/>
    </location>
</feature>
<evidence type="ECO:0000313" key="3">
    <source>
        <dbReference type="Proteomes" id="UP000078541"/>
    </source>
</evidence>
<keyword evidence="1" id="KW-0472">Membrane</keyword>
<dbReference type="AlphaFoldDB" id="A0A195F1K9"/>
<evidence type="ECO:0000313" key="2">
    <source>
        <dbReference type="EMBL" id="KYN33979.1"/>
    </source>
</evidence>
<proteinExistence type="predicted"/>
<reference evidence="2 3" key="1">
    <citation type="submission" date="2016-03" db="EMBL/GenBank/DDBJ databases">
        <title>Trachymyrmex septentrionalis WGS genome.</title>
        <authorList>
            <person name="Nygaard S."/>
            <person name="Hu H."/>
            <person name="Boomsma J."/>
            <person name="Zhang G."/>
        </authorList>
    </citation>
    <scope>NUCLEOTIDE SEQUENCE [LARGE SCALE GENOMIC DNA]</scope>
    <source>
        <strain evidence="2">Tsep2-gDNA-1</strain>
        <tissue evidence="2">Whole body</tissue>
    </source>
</reference>
<keyword evidence="1" id="KW-1133">Transmembrane helix</keyword>
<sequence>TFFFFNNKFYKQRFGTLMGSLLGLLLFFNSLHMRLQSIKFYFFPKFHRININSLIITLLRNGYP</sequence>
<dbReference type="Proteomes" id="UP000078541">
    <property type="component" value="Unassembled WGS sequence"/>
</dbReference>
<dbReference type="EMBL" id="KQ981880">
    <property type="protein sequence ID" value="KYN33979.1"/>
    <property type="molecule type" value="Genomic_DNA"/>
</dbReference>
<protein>
    <submittedName>
        <fullName evidence="2">Uncharacterized protein</fullName>
    </submittedName>
</protein>
<evidence type="ECO:0000256" key="1">
    <source>
        <dbReference type="SAM" id="Phobius"/>
    </source>
</evidence>
<organism evidence="2 3">
    <name type="scientific">Trachymyrmex septentrionalis</name>
    <dbReference type="NCBI Taxonomy" id="34720"/>
    <lineage>
        <taxon>Eukaryota</taxon>
        <taxon>Metazoa</taxon>
        <taxon>Ecdysozoa</taxon>
        <taxon>Arthropoda</taxon>
        <taxon>Hexapoda</taxon>
        <taxon>Insecta</taxon>
        <taxon>Pterygota</taxon>
        <taxon>Neoptera</taxon>
        <taxon>Endopterygota</taxon>
        <taxon>Hymenoptera</taxon>
        <taxon>Apocrita</taxon>
        <taxon>Aculeata</taxon>
        <taxon>Formicoidea</taxon>
        <taxon>Formicidae</taxon>
        <taxon>Myrmicinae</taxon>
        <taxon>Trachymyrmex</taxon>
    </lineage>
</organism>
<name>A0A195F1K9_9HYME</name>
<gene>
    <name evidence="2" type="ORF">ALC56_11793</name>
</gene>
<keyword evidence="1" id="KW-0812">Transmembrane</keyword>
<keyword evidence="3" id="KW-1185">Reference proteome</keyword>
<accession>A0A195F1K9</accession>